<dbReference type="PROSITE" id="PS50949">
    <property type="entry name" value="HTH_GNTR"/>
    <property type="match status" value="1"/>
</dbReference>
<keyword evidence="2" id="KW-0663">Pyridoxal phosphate</keyword>
<evidence type="ECO:0000313" key="7">
    <source>
        <dbReference type="EMBL" id="ANN66401.1"/>
    </source>
</evidence>
<dbReference type="InterPro" id="IPR015422">
    <property type="entry name" value="PyrdxlP-dep_Trfase_small"/>
</dbReference>
<protein>
    <submittedName>
        <fullName evidence="8">2-aminoadipate aminotransferase</fullName>
    </submittedName>
</protein>
<dbReference type="Pfam" id="PF00155">
    <property type="entry name" value="Aminotran_1_2"/>
    <property type="match status" value="1"/>
</dbReference>
<dbReference type="KEGG" id="bbro:BAU06_08955"/>
<dbReference type="GO" id="GO:0003677">
    <property type="term" value="F:DNA binding"/>
    <property type="evidence" value="ECO:0007669"/>
    <property type="project" value="UniProtKB-KW"/>
</dbReference>
<dbReference type="EMBL" id="CP016170">
    <property type="protein sequence ID" value="ANN66401.1"/>
    <property type="molecule type" value="Genomic_DNA"/>
</dbReference>
<dbReference type="InterPro" id="IPR015421">
    <property type="entry name" value="PyrdxlP-dep_Trfase_major"/>
</dbReference>
<dbReference type="GO" id="GO:0030170">
    <property type="term" value="F:pyridoxal phosphate binding"/>
    <property type="evidence" value="ECO:0007669"/>
    <property type="project" value="InterPro"/>
</dbReference>
<dbReference type="Pfam" id="PF00392">
    <property type="entry name" value="GntR"/>
    <property type="match status" value="1"/>
</dbReference>
<dbReference type="OrthoDB" id="9804020at2"/>
<keyword evidence="8" id="KW-0808">Transferase</keyword>
<dbReference type="Gene3D" id="1.10.10.10">
    <property type="entry name" value="Winged helix-like DNA-binding domain superfamily/Winged helix DNA-binding domain"/>
    <property type="match status" value="1"/>
</dbReference>
<evidence type="ECO:0000256" key="1">
    <source>
        <dbReference type="ARBA" id="ARBA00005384"/>
    </source>
</evidence>
<dbReference type="PANTHER" id="PTHR46577:SF2">
    <property type="entry name" value="TRANSCRIPTIONAL REGULATORY PROTEIN"/>
    <property type="match status" value="1"/>
</dbReference>
<dbReference type="Gene3D" id="3.40.640.10">
    <property type="entry name" value="Type I PLP-dependent aspartate aminotransferase-like (Major domain)"/>
    <property type="match status" value="1"/>
</dbReference>
<dbReference type="CDD" id="cd00609">
    <property type="entry name" value="AAT_like"/>
    <property type="match status" value="1"/>
</dbReference>
<dbReference type="GO" id="GO:0003700">
    <property type="term" value="F:DNA-binding transcription factor activity"/>
    <property type="evidence" value="ECO:0007669"/>
    <property type="project" value="InterPro"/>
</dbReference>
<dbReference type="InterPro" id="IPR036388">
    <property type="entry name" value="WH-like_DNA-bd_sf"/>
</dbReference>
<evidence type="ECO:0000313" key="10">
    <source>
        <dbReference type="Proteomes" id="UP000092213"/>
    </source>
</evidence>
<dbReference type="SUPFAM" id="SSF53383">
    <property type="entry name" value="PLP-dependent transferases"/>
    <property type="match status" value="1"/>
</dbReference>
<reference evidence="9 10" key="1">
    <citation type="submission" date="2016-06" db="EMBL/GenBank/DDBJ databases">
        <title>Complete genome sequences of Bordetella bronchialis and Bordetella flabilis.</title>
        <authorList>
            <person name="LiPuma J.J."/>
            <person name="Spilker T."/>
        </authorList>
    </citation>
    <scope>NUCLEOTIDE SEQUENCE [LARGE SCALE GENOMIC DNA]</scope>
    <source>
        <strain evidence="8 10">AU17976</strain>
        <strain evidence="7 9">AU3182</strain>
    </source>
</reference>
<evidence type="ECO:0000256" key="3">
    <source>
        <dbReference type="ARBA" id="ARBA00023015"/>
    </source>
</evidence>
<keyword evidence="3" id="KW-0805">Transcription regulation</keyword>
<dbReference type="PANTHER" id="PTHR46577">
    <property type="entry name" value="HTH-TYPE TRANSCRIPTIONAL REGULATORY PROTEIN GABR"/>
    <property type="match status" value="1"/>
</dbReference>
<dbReference type="InterPro" id="IPR015424">
    <property type="entry name" value="PyrdxlP-dep_Trfase"/>
</dbReference>
<dbReference type="InterPro" id="IPR004839">
    <property type="entry name" value="Aminotransferase_I/II_large"/>
</dbReference>
<dbReference type="CDD" id="cd07377">
    <property type="entry name" value="WHTH_GntR"/>
    <property type="match status" value="1"/>
</dbReference>
<evidence type="ECO:0000256" key="5">
    <source>
        <dbReference type="ARBA" id="ARBA00023163"/>
    </source>
</evidence>
<dbReference type="AlphaFoldDB" id="A0A193FWB9"/>
<comment type="similarity">
    <text evidence="1">In the C-terminal section; belongs to the class-I pyridoxal-phosphate-dependent aminotransferase family.</text>
</comment>
<sequence>MEQPLYQRLAEHYRQAIYSGVLAPATRMPSVRTLVRLHQVSISTALQACRSLEDDGLIEARPRSGYFVLKNQRSKLLPVGEPDTRQVLDAASYVGIHDRVSDFIAKSAMHPPRIDLANSVAPPDAYPVDALKQAMLRAVRRYPESLTRAAPHQGHPYLRATLARRALDAGISASPDDILITHGCIEALNIALRAVAGPGDTIAVESPAYFGLLQVIGSLGMRALEIPTSPQRGLSIEALDLAFQTHADIKAVVVVPNLHNPLGSIMPDEDKARLVALCERQAIPLIEDDTYGALADGDEPLRAAKAWDRDGNVIYCASMQKTLAPGSRLGWMIGGRWKARLAMLKFVQSRPNAATPQIAIAEVLQSKGYDRHLMRLRRRLKTQREGMARAIAEHFPRGTRLSVPSGGMLLWVEMPDERASKDVFEHALDEGIRVAPGRMFSNSDRYEHFLRISCALPMSGDVQTAVRTLGRIVGGKH</sequence>
<dbReference type="InterPro" id="IPR051446">
    <property type="entry name" value="HTH_trans_reg/aminotransferase"/>
</dbReference>
<evidence type="ECO:0000256" key="2">
    <source>
        <dbReference type="ARBA" id="ARBA00022898"/>
    </source>
</evidence>
<gene>
    <name evidence="7" type="ORF">BAU06_08955</name>
    <name evidence="8" type="ORF">BAU08_09175</name>
</gene>
<dbReference type="SMART" id="SM00345">
    <property type="entry name" value="HTH_GNTR"/>
    <property type="match status" value="1"/>
</dbReference>
<dbReference type="GO" id="GO:0008483">
    <property type="term" value="F:transaminase activity"/>
    <property type="evidence" value="ECO:0007669"/>
    <property type="project" value="UniProtKB-KW"/>
</dbReference>
<evidence type="ECO:0000313" key="8">
    <source>
        <dbReference type="EMBL" id="ANN71481.1"/>
    </source>
</evidence>
<evidence type="ECO:0000313" key="9">
    <source>
        <dbReference type="Proteomes" id="UP000091897"/>
    </source>
</evidence>
<dbReference type="InterPro" id="IPR036390">
    <property type="entry name" value="WH_DNA-bd_sf"/>
</dbReference>
<proteinExistence type="inferred from homology"/>
<keyword evidence="9" id="KW-1185">Reference proteome</keyword>
<dbReference type="SUPFAM" id="SSF46785">
    <property type="entry name" value="Winged helix' DNA-binding domain"/>
    <property type="match status" value="1"/>
</dbReference>
<evidence type="ECO:0000259" key="6">
    <source>
        <dbReference type="PROSITE" id="PS50949"/>
    </source>
</evidence>
<keyword evidence="8" id="KW-0032">Aminotransferase</keyword>
<dbReference type="InterPro" id="IPR000524">
    <property type="entry name" value="Tscrpt_reg_HTH_GntR"/>
</dbReference>
<feature type="domain" description="HTH gntR-type" evidence="6">
    <location>
        <begin position="3"/>
        <end position="71"/>
    </location>
</feature>
<dbReference type="Proteomes" id="UP000092213">
    <property type="component" value="Chromosome"/>
</dbReference>
<evidence type="ECO:0000256" key="4">
    <source>
        <dbReference type="ARBA" id="ARBA00023125"/>
    </source>
</evidence>
<keyword evidence="5" id="KW-0804">Transcription</keyword>
<name>A0A193FWB9_9BORD</name>
<dbReference type="Proteomes" id="UP000091897">
    <property type="component" value="Chromosome"/>
</dbReference>
<dbReference type="RefSeq" id="WP_066347353.1">
    <property type="nucleotide sequence ID" value="NZ_CBCSFJ010000005.1"/>
</dbReference>
<keyword evidence="4" id="KW-0238">DNA-binding</keyword>
<accession>A0A193FWB9</accession>
<dbReference type="Gene3D" id="3.90.1150.10">
    <property type="entry name" value="Aspartate Aminotransferase, domain 1"/>
    <property type="match status" value="1"/>
</dbReference>
<dbReference type="EMBL" id="CP016171">
    <property type="protein sequence ID" value="ANN71481.1"/>
    <property type="molecule type" value="Genomic_DNA"/>
</dbReference>
<organism evidence="8 10">
    <name type="scientific">Bordetella bronchialis</name>
    <dbReference type="NCBI Taxonomy" id="463025"/>
    <lineage>
        <taxon>Bacteria</taxon>
        <taxon>Pseudomonadati</taxon>
        <taxon>Pseudomonadota</taxon>
        <taxon>Betaproteobacteria</taxon>
        <taxon>Burkholderiales</taxon>
        <taxon>Alcaligenaceae</taxon>
        <taxon>Bordetella</taxon>
    </lineage>
</organism>